<proteinExistence type="predicted"/>
<evidence type="ECO:0000313" key="1">
    <source>
        <dbReference type="EMBL" id="GAI98863.1"/>
    </source>
</evidence>
<dbReference type="AlphaFoldDB" id="X1T0Z4"/>
<dbReference type="EMBL" id="BARW01015783">
    <property type="protein sequence ID" value="GAI98863.1"/>
    <property type="molecule type" value="Genomic_DNA"/>
</dbReference>
<reference evidence="1" key="1">
    <citation type="journal article" date="2014" name="Front. Microbiol.">
        <title>High frequency of phylogenetically diverse reductive dehalogenase-homologous genes in deep subseafloor sedimentary metagenomes.</title>
        <authorList>
            <person name="Kawai M."/>
            <person name="Futagami T."/>
            <person name="Toyoda A."/>
            <person name="Takaki Y."/>
            <person name="Nishi S."/>
            <person name="Hori S."/>
            <person name="Arai W."/>
            <person name="Tsubouchi T."/>
            <person name="Morono Y."/>
            <person name="Uchiyama I."/>
            <person name="Ito T."/>
            <person name="Fujiyama A."/>
            <person name="Inagaki F."/>
            <person name="Takami H."/>
        </authorList>
    </citation>
    <scope>NUCLEOTIDE SEQUENCE</scope>
    <source>
        <strain evidence="1">Expedition CK06-06</strain>
    </source>
</reference>
<gene>
    <name evidence="1" type="ORF">S12H4_27625</name>
</gene>
<accession>X1T0Z4</accession>
<name>X1T0Z4_9ZZZZ</name>
<comment type="caution">
    <text evidence="1">The sequence shown here is derived from an EMBL/GenBank/DDBJ whole genome shotgun (WGS) entry which is preliminary data.</text>
</comment>
<organism evidence="1">
    <name type="scientific">marine sediment metagenome</name>
    <dbReference type="NCBI Taxonomy" id="412755"/>
    <lineage>
        <taxon>unclassified sequences</taxon>
        <taxon>metagenomes</taxon>
        <taxon>ecological metagenomes</taxon>
    </lineage>
</organism>
<protein>
    <submittedName>
        <fullName evidence="1">Uncharacterized protein</fullName>
    </submittedName>
</protein>
<sequence length="207" mass="24018">MGKKEWSSGWLQEGNFLSYLDRGIRKYYFVKRRDFAHIEHEFDELDALKTADPVTVNNLEITESYTQLWQLVFGISPDIYAYVWVPPEEARHGVAKSPLPSAALREVAHFEHWMSPWDEPDWVTEHFLQRPLAPLIAFSFYNPQDIAVKPTLNFFINKMGLEHIGDETNGSLTPSKVIYKDTLDKLYRKVIPHRPITIMAVKARAEA</sequence>